<evidence type="ECO:0000259" key="8">
    <source>
        <dbReference type="Pfam" id="PF20684"/>
    </source>
</evidence>
<feature type="transmembrane region" description="Helical" evidence="7">
    <location>
        <begin position="92"/>
        <end position="110"/>
    </location>
</feature>
<keyword evidence="4 7" id="KW-0472">Membrane</keyword>
<feature type="transmembrane region" description="Helical" evidence="7">
    <location>
        <begin position="122"/>
        <end position="142"/>
    </location>
</feature>
<reference evidence="9" key="1">
    <citation type="journal article" date="2020" name="Stud. Mycol.">
        <title>101 Dothideomycetes genomes: a test case for predicting lifestyles and emergence of pathogens.</title>
        <authorList>
            <person name="Haridas S."/>
            <person name="Albert R."/>
            <person name="Binder M."/>
            <person name="Bloem J."/>
            <person name="Labutti K."/>
            <person name="Salamov A."/>
            <person name="Andreopoulos B."/>
            <person name="Baker S."/>
            <person name="Barry K."/>
            <person name="Bills G."/>
            <person name="Bluhm B."/>
            <person name="Cannon C."/>
            <person name="Castanera R."/>
            <person name="Culley D."/>
            <person name="Daum C."/>
            <person name="Ezra D."/>
            <person name="Gonzalez J."/>
            <person name="Henrissat B."/>
            <person name="Kuo A."/>
            <person name="Liang C."/>
            <person name="Lipzen A."/>
            <person name="Lutzoni F."/>
            <person name="Magnuson J."/>
            <person name="Mondo S."/>
            <person name="Nolan M."/>
            <person name="Ohm R."/>
            <person name="Pangilinan J."/>
            <person name="Park H.-J."/>
            <person name="Ramirez L."/>
            <person name="Alfaro M."/>
            <person name="Sun H."/>
            <person name="Tritt A."/>
            <person name="Yoshinaga Y."/>
            <person name="Zwiers L.-H."/>
            <person name="Turgeon B."/>
            <person name="Goodwin S."/>
            <person name="Spatafora J."/>
            <person name="Crous P."/>
            <person name="Grigoriev I."/>
        </authorList>
    </citation>
    <scope>NUCLEOTIDE SEQUENCE</scope>
    <source>
        <strain evidence="9">CBS 473.64</strain>
    </source>
</reference>
<feature type="transmembrane region" description="Helical" evidence="7">
    <location>
        <begin position="201"/>
        <end position="222"/>
    </location>
</feature>
<evidence type="ECO:0000256" key="3">
    <source>
        <dbReference type="ARBA" id="ARBA00022989"/>
    </source>
</evidence>
<dbReference type="AlphaFoldDB" id="A0A6A6SDT1"/>
<dbReference type="PANTHER" id="PTHR33048:SF47">
    <property type="entry name" value="INTEGRAL MEMBRANE PROTEIN-RELATED"/>
    <property type="match status" value="1"/>
</dbReference>
<organism evidence="9 10">
    <name type="scientific">Massarina eburnea CBS 473.64</name>
    <dbReference type="NCBI Taxonomy" id="1395130"/>
    <lineage>
        <taxon>Eukaryota</taxon>
        <taxon>Fungi</taxon>
        <taxon>Dikarya</taxon>
        <taxon>Ascomycota</taxon>
        <taxon>Pezizomycotina</taxon>
        <taxon>Dothideomycetes</taxon>
        <taxon>Pleosporomycetidae</taxon>
        <taxon>Pleosporales</taxon>
        <taxon>Massarineae</taxon>
        <taxon>Massarinaceae</taxon>
        <taxon>Massarina</taxon>
    </lineage>
</organism>
<evidence type="ECO:0000313" key="9">
    <source>
        <dbReference type="EMBL" id="KAF2645996.1"/>
    </source>
</evidence>
<keyword evidence="3 7" id="KW-1133">Transmembrane helix</keyword>
<evidence type="ECO:0000256" key="2">
    <source>
        <dbReference type="ARBA" id="ARBA00022692"/>
    </source>
</evidence>
<comment type="similarity">
    <text evidence="5">Belongs to the SAT4 family.</text>
</comment>
<dbReference type="InterPro" id="IPR052337">
    <property type="entry name" value="SAT4-like"/>
</dbReference>
<proteinExistence type="inferred from homology"/>
<dbReference type="OrthoDB" id="5329176at2759"/>
<evidence type="ECO:0000313" key="10">
    <source>
        <dbReference type="Proteomes" id="UP000799753"/>
    </source>
</evidence>
<feature type="transmembrane region" description="Helical" evidence="7">
    <location>
        <begin position="165"/>
        <end position="189"/>
    </location>
</feature>
<evidence type="ECO:0000256" key="4">
    <source>
        <dbReference type="ARBA" id="ARBA00023136"/>
    </source>
</evidence>
<keyword evidence="2 7" id="KW-0812">Transmembrane</keyword>
<evidence type="ECO:0000256" key="1">
    <source>
        <dbReference type="ARBA" id="ARBA00004141"/>
    </source>
</evidence>
<feature type="domain" description="Rhodopsin" evidence="8">
    <location>
        <begin position="27"/>
        <end position="264"/>
    </location>
</feature>
<dbReference type="PANTHER" id="PTHR33048">
    <property type="entry name" value="PTH11-LIKE INTEGRAL MEMBRANE PROTEIN (AFU_ORTHOLOGUE AFUA_5G11245)"/>
    <property type="match status" value="1"/>
</dbReference>
<evidence type="ECO:0000256" key="6">
    <source>
        <dbReference type="SAM" id="MobiDB-lite"/>
    </source>
</evidence>
<feature type="transmembrane region" description="Helical" evidence="7">
    <location>
        <begin position="234"/>
        <end position="257"/>
    </location>
</feature>
<accession>A0A6A6SDT1</accession>
<evidence type="ECO:0000256" key="5">
    <source>
        <dbReference type="ARBA" id="ARBA00038359"/>
    </source>
</evidence>
<dbReference type="GO" id="GO:0016020">
    <property type="term" value="C:membrane"/>
    <property type="evidence" value="ECO:0007669"/>
    <property type="project" value="UniProtKB-SubCell"/>
</dbReference>
<dbReference type="InterPro" id="IPR049326">
    <property type="entry name" value="Rhodopsin_dom_fungi"/>
</dbReference>
<dbReference type="Proteomes" id="UP000799753">
    <property type="component" value="Unassembled WGS sequence"/>
</dbReference>
<dbReference type="Pfam" id="PF20684">
    <property type="entry name" value="Fung_rhodopsin"/>
    <property type="match status" value="1"/>
</dbReference>
<comment type="subcellular location">
    <subcellularLocation>
        <location evidence="1">Membrane</location>
        <topology evidence="1">Multi-pass membrane protein</topology>
    </subcellularLocation>
</comment>
<evidence type="ECO:0000256" key="7">
    <source>
        <dbReference type="SAM" id="Phobius"/>
    </source>
</evidence>
<name>A0A6A6SDT1_9PLEO</name>
<feature type="transmembrane region" description="Helical" evidence="7">
    <location>
        <begin position="12"/>
        <end position="31"/>
    </location>
</feature>
<dbReference type="EMBL" id="MU006777">
    <property type="protein sequence ID" value="KAF2645996.1"/>
    <property type="molecule type" value="Genomic_DNA"/>
</dbReference>
<sequence>MPTTNMQTAAYIVAYVTFFFGCLSLAARLYTRTQVLKIWGWDDNLAIIIGLVSCGQQVVLHLFLYWGCGLPIATLTPVQQGAILKVLFVEEVWYYVTHFVIKLALLLFYIHLSPNKVFRAFVYIGFATNAAIFVINNLLAFLQCTPFDAIINPAVHPEAKCMDKMVLFIVPSVLNIMQDLYILILPVSTVLSLQMTLRRKLAVISVLSFGASAVIVAAFRLLPLLELGSNPDVSYVLGKMVIVAALEIQFAVIAVNLPPLKALWMKWTGGSSNGSNMQSGAKAYKLGSINKGREGDSKASKGRSKRGSVTRMEHGDPGTESEEELFKQAGLRGKTADNGDVISITTEAVRSEEHMYNTH</sequence>
<feature type="region of interest" description="Disordered" evidence="6">
    <location>
        <begin position="289"/>
        <end position="325"/>
    </location>
</feature>
<gene>
    <name evidence="9" type="ORF">P280DRAFT_465739</name>
</gene>
<feature type="transmembrane region" description="Helical" evidence="7">
    <location>
        <begin position="43"/>
        <end position="66"/>
    </location>
</feature>
<keyword evidence="10" id="KW-1185">Reference proteome</keyword>
<protein>
    <recommendedName>
        <fullName evidence="8">Rhodopsin domain-containing protein</fullName>
    </recommendedName>
</protein>